<dbReference type="Proteomes" id="UP000464624">
    <property type="component" value="Chromosome"/>
</dbReference>
<accession>A0A2X1U564</accession>
<dbReference type="EMBL" id="AP022314">
    <property type="protein sequence ID" value="BBU22190.1"/>
    <property type="molecule type" value="Genomic_DNA"/>
</dbReference>
<dbReference type="InterPro" id="IPR018929">
    <property type="entry name" value="DUF2510"/>
</dbReference>
<gene>
    <name evidence="1" type="ORF">MYXE_19800</name>
</gene>
<evidence type="ECO:0000313" key="2">
    <source>
        <dbReference type="Proteomes" id="UP000464624"/>
    </source>
</evidence>
<reference evidence="1 2" key="1">
    <citation type="submission" date="2019-12" db="EMBL/GenBank/DDBJ databases">
        <title>Complete genome sequence of Mycolicibacterium xenopi str. JCM15661T.</title>
        <authorList>
            <person name="Yoshida M."/>
            <person name="Fukano H."/>
            <person name="Asakura T."/>
            <person name="Hoshino Y."/>
        </authorList>
    </citation>
    <scope>NUCLEOTIDE SEQUENCE [LARGE SCALE GENOMIC DNA]</scope>
    <source>
        <strain evidence="1 2">JCM 15661T</strain>
    </source>
</reference>
<name>A0A2X1U564_MYCXE</name>
<sequence>MSQPVPPPGWYPDPYDSSKQRYFDGKQWVDLPHPPPAAAQPSIVINNNVGAAAPPVVVTSGPNHALHLILTILTCGTWLPIWLIIAIVGHRRVQVGGNSGGSATAMVVGAVVGGLFLIGLASAHFAAFVVLAALVGLAFLGYWAYQRSVDRRAEQARIAARADAEHQALMRGNPAGTYGLYPPVPPPDPNPGQPT</sequence>
<proteinExistence type="predicted"/>
<dbReference type="RefSeq" id="WP_085194437.1">
    <property type="nucleotide sequence ID" value="NZ_AP022314.1"/>
</dbReference>
<dbReference type="AlphaFoldDB" id="A0A2X1U564"/>
<organism evidence="1 2">
    <name type="scientific">Mycobacterium xenopi</name>
    <dbReference type="NCBI Taxonomy" id="1789"/>
    <lineage>
        <taxon>Bacteria</taxon>
        <taxon>Bacillati</taxon>
        <taxon>Actinomycetota</taxon>
        <taxon>Actinomycetes</taxon>
        <taxon>Mycobacteriales</taxon>
        <taxon>Mycobacteriaceae</taxon>
        <taxon>Mycobacterium</taxon>
    </lineage>
</organism>
<protein>
    <submittedName>
        <fullName evidence="1">Uncharacterized protein</fullName>
    </submittedName>
</protein>
<evidence type="ECO:0000313" key="1">
    <source>
        <dbReference type="EMBL" id="BBU22190.1"/>
    </source>
</evidence>
<dbReference type="KEGG" id="mxe:MYXE_19800"/>
<dbReference type="Pfam" id="PF10708">
    <property type="entry name" value="DUF2510"/>
    <property type="match status" value="1"/>
</dbReference>